<keyword evidence="4 6" id="KW-1133">Transmembrane helix</keyword>
<evidence type="ECO:0000256" key="3">
    <source>
        <dbReference type="ARBA" id="ARBA00022692"/>
    </source>
</evidence>
<dbReference type="Proteomes" id="UP000316798">
    <property type="component" value="Chromosome"/>
</dbReference>
<dbReference type="GO" id="GO:0033228">
    <property type="term" value="P:cysteine export across plasma membrane"/>
    <property type="evidence" value="ECO:0007669"/>
    <property type="project" value="TreeGrafter"/>
</dbReference>
<feature type="transmembrane region" description="Helical" evidence="6">
    <location>
        <begin position="73"/>
        <end position="91"/>
    </location>
</feature>
<feature type="transmembrane region" description="Helical" evidence="6">
    <location>
        <begin position="47"/>
        <end position="66"/>
    </location>
</feature>
<evidence type="ECO:0000256" key="1">
    <source>
        <dbReference type="ARBA" id="ARBA00004651"/>
    </source>
</evidence>
<evidence type="ECO:0000256" key="6">
    <source>
        <dbReference type="SAM" id="Phobius"/>
    </source>
</evidence>
<dbReference type="EMBL" id="CP035503">
    <property type="protein sequence ID" value="QDL36173.1"/>
    <property type="molecule type" value="Genomic_DNA"/>
</dbReference>
<evidence type="ECO:0000313" key="8">
    <source>
        <dbReference type="Proteomes" id="UP000316798"/>
    </source>
</evidence>
<dbReference type="GO" id="GO:0015171">
    <property type="term" value="F:amino acid transmembrane transporter activity"/>
    <property type="evidence" value="ECO:0007669"/>
    <property type="project" value="TreeGrafter"/>
</dbReference>
<comment type="subcellular location">
    <subcellularLocation>
        <location evidence="1">Cell membrane</location>
        <topology evidence="1">Multi-pass membrane protein</topology>
    </subcellularLocation>
</comment>
<dbReference type="OrthoDB" id="9812084at2"/>
<keyword evidence="8" id="KW-1185">Reference proteome</keyword>
<organism evidence="7 8">
    <name type="scientific">Rhodoferax sediminis</name>
    <dbReference type="NCBI Taxonomy" id="2509614"/>
    <lineage>
        <taxon>Bacteria</taxon>
        <taxon>Pseudomonadati</taxon>
        <taxon>Pseudomonadota</taxon>
        <taxon>Betaproteobacteria</taxon>
        <taxon>Burkholderiales</taxon>
        <taxon>Comamonadaceae</taxon>
        <taxon>Rhodoferax</taxon>
    </lineage>
</organism>
<keyword evidence="3 6" id="KW-0812">Transmembrane</keyword>
<protein>
    <submittedName>
        <fullName evidence="7">LysE family translocator</fullName>
    </submittedName>
</protein>
<dbReference type="GO" id="GO:0005886">
    <property type="term" value="C:plasma membrane"/>
    <property type="evidence" value="ECO:0007669"/>
    <property type="project" value="UniProtKB-SubCell"/>
</dbReference>
<sequence length="203" mass="21528">MNATEFTALLVLSTAMSFTPGPNTTLSTALAANHGLKRALPFVCSVPIGFGALLGVCALGLGALLLALPLLGWVVKIVGVAYLLWLAWKLIQATGLASANAAQMNVGFWQGASLQFMNIKGWMLALAIMGGWIAGRDHPGARFAIVLPVLLVFTFASTLSYALMGSLLRDWLAGPAQTGRRLRWFNRAMAAVLVLTAGWMLTV</sequence>
<feature type="transmembrane region" description="Helical" evidence="6">
    <location>
        <begin position="111"/>
        <end position="133"/>
    </location>
</feature>
<dbReference type="AlphaFoldDB" id="A0A515D6X9"/>
<evidence type="ECO:0000256" key="5">
    <source>
        <dbReference type="ARBA" id="ARBA00023136"/>
    </source>
</evidence>
<feature type="transmembrane region" description="Helical" evidence="6">
    <location>
        <begin position="145"/>
        <end position="164"/>
    </location>
</feature>
<dbReference type="Pfam" id="PF01810">
    <property type="entry name" value="LysE"/>
    <property type="match status" value="1"/>
</dbReference>
<dbReference type="InterPro" id="IPR001123">
    <property type="entry name" value="LeuE-type"/>
</dbReference>
<keyword evidence="5 6" id="KW-0472">Membrane</keyword>
<evidence type="ECO:0000256" key="2">
    <source>
        <dbReference type="ARBA" id="ARBA00022475"/>
    </source>
</evidence>
<accession>A0A515D6X9</accession>
<feature type="transmembrane region" description="Helical" evidence="6">
    <location>
        <begin position="184"/>
        <end position="202"/>
    </location>
</feature>
<keyword evidence="2" id="KW-1003">Cell membrane</keyword>
<dbReference type="PANTHER" id="PTHR30086">
    <property type="entry name" value="ARGININE EXPORTER PROTEIN ARGO"/>
    <property type="match status" value="1"/>
</dbReference>
<evidence type="ECO:0000313" key="7">
    <source>
        <dbReference type="EMBL" id="QDL36173.1"/>
    </source>
</evidence>
<gene>
    <name evidence="7" type="ORF">EUB48_01820</name>
</gene>
<proteinExistence type="predicted"/>
<dbReference type="RefSeq" id="WP_142817351.1">
    <property type="nucleotide sequence ID" value="NZ_CP035503.1"/>
</dbReference>
<dbReference type="PANTHER" id="PTHR30086:SF20">
    <property type="entry name" value="ARGININE EXPORTER PROTEIN ARGO-RELATED"/>
    <property type="match status" value="1"/>
</dbReference>
<name>A0A515D6X9_9BURK</name>
<dbReference type="KEGG" id="rhf:EUB48_01820"/>
<reference evidence="7 8" key="1">
    <citation type="submission" date="2019-01" db="EMBL/GenBank/DDBJ databases">
        <title>Genomic insights into a novel species Rhodoferax sp.</title>
        <authorList>
            <person name="Jin L."/>
        </authorList>
    </citation>
    <scope>NUCLEOTIDE SEQUENCE [LARGE SCALE GENOMIC DNA]</scope>
    <source>
        <strain evidence="7 8">CHu59-6-5</strain>
    </source>
</reference>
<evidence type="ECO:0000256" key="4">
    <source>
        <dbReference type="ARBA" id="ARBA00022989"/>
    </source>
</evidence>